<dbReference type="Proteomes" id="UP000838756">
    <property type="component" value="Unassembled WGS sequence"/>
</dbReference>
<evidence type="ECO:0000256" key="1">
    <source>
        <dbReference type="SAM" id="MobiDB-lite"/>
    </source>
</evidence>
<dbReference type="AlphaFoldDB" id="A0A8S4R2E1"/>
<sequence length="135" mass="14112">MAAEGASAKEAATGAPPALALQADVLEELKASIVAAVGRMLDARFAGIEERLLPERVVRPPLSSDRRGPVPPRTAGAPQAVRGLSGGLGASPRLRGRISAVRAHHGGEELPPPSRESPSCPLSERPKWPSADRRH</sequence>
<accession>A0A8S4R2E1</accession>
<proteinExistence type="predicted"/>
<protein>
    <submittedName>
        <fullName evidence="2">Jg25022 protein</fullName>
    </submittedName>
</protein>
<reference evidence="2" key="1">
    <citation type="submission" date="2022-03" db="EMBL/GenBank/DDBJ databases">
        <authorList>
            <person name="Lindestad O."/>
        </authorList>
    </citation>
    <scope>NUCLEOTIDE SEQUENCE</scope>
</reference>
<keyword evidence="3" id="KW-1185">Reference proteome</keyword>
<name>A0A8S4R2E1_9NEOP</name>
<evidence type="ECO:0000313" key="2">
    <source>
        <dbReference type="EMBL" id="CAH2227081.1"/>
    </source>
</evidence>
<gene>
    <name evidence="2" type="primary">jg25022</name>
    <name evidence="2" type="ORF">PAEG_LOCUS7615</name>
</gene>
<feature type="region of interest" description="Disordered" evidence="1">
    <location>
        <begin position="56"/>
        <end position="135"/>
    </location>
</feature>
<dbReference type="EMBL" id="CAKXAJ010022390">
    <property type="protein sequence ID" value="CAH2227081.1"/>
    <property type="molecule type" value="Genomic_DNA"/>
</dbReference>
<dbReference type="OrthoDB" id="7492418at2759"/>
<feature type="compositionally biased region" description="Basic and acidic residues" evidence="1">
    <location>
        <begin position="124"/>
        <end position="135"/>
    </location>
</feature>
<feature type="compositionally biased region" description="Basic and acidic residues" evidence="1">
    <location>
        <begin position="56"/>
        <end position="68"/>
    </location>
</feature>
<comment type="caution">
    <text evidence="2">The sequence shown here is derived from an EMBL/GenBank/DDBJ whole genome shotgun (WGS) entry which is preliminary data.</text>
</comment>
<organism evidence="2 3">
    <name type="scientific">Pararge aegeria aegeria</name>
    <dbReference type="NCBI Taxonomy" id="348720"/>
    <lineage>
        <taxon>Eukaryota</taxon>
        <taxon>Metazoa</taxon>
        <taxon>Ecdysozoa</taxon>
        <taxon>Arthropoda</taxon>
        <taxon>Hexapoda</taxon>
        <taxon>Insecta</taxon>
        <taxon>Pterygota</taxon>
        <taxon>Neoptera</taxon>
        <taxon>Endopterygota</taxon>
        <taxon>Lepidoptera</taxon>
        <taxon>Glossata</taxon>
        <taxon>Ditrysia</taxon>
        <taxon>Papilionoidea</taxon>
        <taxon>Nymphalidae</taxon>
        <taxon>Satyrinae</taxon>
        <taxon>Satyrini</taxon>
        <taxon>Parargina</taxon>
        <taxon>Pararge</taxon>
    </lineage>
</organism>
<evidence type="ECO:0000313" key="3">
    <source>
        <dbReference type="Proteomes" id="UP000838756"/>
    </source>
</evidence>